<name>A0A9N7YY68_PLEPL</name>
<evidence type="ECO:0000313" key="2">
    <source>
        <dbReference type="EMBL" id="CAB1444253.1"/>
    </source>
</evidence>
<dbReference type="Proteomes" id="UP001153269">
    <property type="component" value="Unassembled WGS sequence"/>
</dbReference>
<accession>A0A9N7YY68</accession>
<evidence type="ECO:0000313" key="3">
    <source>
        <dbReference type="Proteomes" id="UP001153269"/>
    </source>
</evidence>
<comment type="caution">
    <text evidence="2">The sequence shown here is derived from an EMBL/GenBank/DDBJ whole genome shotgun (WGS) entry which is preliminary data.</text>
</comment>
<organism evidence="2 3">
    <name type="scientific">Pleuronectes platessa</name>
    <name type="common">European plaice</name>
    <dbReference type="NCBI Taxonomy" id="8262"/>
    <lineage>
        <taxon>Eukaryota</taxon>
        <taxon>Metazoa</taxon>
        <taxon>Chordata</taxon>
        <taxon>Craniata</taxon>
        <taxon>Vertebrata</taxon>
        <taxon>Euteleostomi</taxon>
        <taxon>Actinopterygii</taxon>
        <taxon>Neopterygii</taxon>
        <taxon>Teleostei</taxon>
        <taxon>Neoteleostei</taxon>
        <taxon>Acanthomorphata</taxon>
        <taxon>Carangaria</taxon>
        <taxon>Pleuronectiformes</taxon>
        <taxon>Pleuronectoidei</taxon>
        <taxon>Pleuronectidae</taxon>
        <taxon>Pleuronectes</taxon>
    </lineage>
</organism>
<reference evidence="2" key="1">
    <citation type="submission" date="2020-03" db="EMBL/GenBank/DDBJ databases">
        <authorList>
            <person name="Weist P."/>
        </authorList>
    </citation>
    <scope>NUCLEOTIDE SEQUENCE</scope>
</reference>
<dbReference type="AlphaFoldDB" id="A0A9N7YY68"/>
<gene>
    <name evidence="2" type="ORF">PLEPLA_LOCUS31969</name>
</gene>
<sequence>MKATGKKSTRHDTLQQHAVGAVQTGPPVFFAGFKDLTVRLKDPEGKTTFREFSRENIQRSTVRQLTVKALHSHGVSAVVKLASPMVTCVTSELRSSLAAPPQQRESTDDPSKASHTCRERRYKR</sequence>
<proteinExistence type="predicted"/>
<protein>
    <submittedName>
        <fullName evidence="2">Uncharacterized protein</fullName>
    </submittedName>
</protein>
<feature type="region of interest" description="Disordered" evidence="1">
    <location>
        <begin position="91"/>
        <end position="124"/>
    </location>
</feature>
<dbReference type="EMBL" id="CADEAL010003334">
    <property type="protein sequence ID" value="CAB1444253.1"/>
    <property type="molecule type" value="Genomic_DNA"/>
</dbReference>
<feature type="region of interest" description="Disordered" evidence="1">
    <location>
        <begin position="1"/>
        <end position="20"/>
    </location>
</feature>
<evidence type="ECO:0000256" key="1">
    <source>
        <dbReference type="SAM" id="MobiDB-lite"/>
    </source>
</evidence>
<feature type="compositionally biased region" description="Basic and acidic residues" evidence="1">
    <location>
        <begin position="105"/>
        <end position="124"/>
    </location>
</feature>
<keyword evidence="3" id="KW-1185">Reference proteome</keyword>